<dbReference type="AlphaFoldDB" id="A0A1G2SC97"/>
<dbReference type="InterPro" id="IPR003607">
    <property type="entry name" value="HD/PDEase_dom"/>
</dbReference>
<dbReference type="CDD" id="cd00077">
    <property type="entry name" value="HDc"/>
    <property type="match status" value="1"/>
</dbReference>
<dbReference type="EMBL" id="MHUV01000005">
    <property type="protein sequence ID" value="OHA82656.1"/>
    <property type="molecule type" value="Genomic_DNA"/>
</dbReference>
<comment type="cofactor">
    <cofactor evidence="2">
        <name>Mn(2+)</name>
        <dbReference type="ChEBI" id="CHEBI:29035"/>
    </cofactor>
</comment>
<accession>A0A1G2SC97</accession>
<evidence type="ECO:0000256" key="4">
    <source>
        <dbReference type="ARBA" id="ARBA00011738"/>
    </source>
</evidence>
<dbReference type="GO" id="GO:0046872">
    <property type="term" value="F:metal ion binding"/>
    <property type="evidence" value="ECO:0007669"/>
    <property type="project" value="UniProtKB-KW"/>
</dbReference>
<evidence type="ECO:0000313" key="10">
    <source>
        <dbReference type="Proteomes" id="UP000178817"/>
    </source>
</evidence>
<protein>
    <recommendedName>
        <fullName evidence="5">5'-deoxynucleotidase</fullName>
        <ecNumber evidence="5">3.1.3.89</ecNumber>
    </recommendedName>
</protein>
<evidence type="ECO:0000313" key="9">
    <source>
        <dbReference type="EMBL" id="OHA82656.1"/>
    </source>
</evidence>
<comment type="subunit">
    <text evidence="4">Homodimer.</text>
</comment>
<sequence>MKEKSPLEALFSMIALTHRFQQTQRTIYATGEDRFENDAEHSFQLALIAWYLIEKQKLPLNKEKVLLYALCHDLPEAYTGDKSFYRTKEEDTSKKELEKEAVKKLLNDHPDFPSLSATITHYEKMLDEESKFVYALDKILPILNIKLDEGRSWEHLKISFEMFYEGKRDKVTHDPTIQEYFLLIVALLKEHPHLFYQKTT</sequence>
<dbReference type="EC" id="3.1.3.89" evidence="5"/>
<evidence type="ECO:0000256" key="3">
    <source>
        <dbReference type="ARBA" id="ARBA00001941"/>
    </source>
</evidence>
<feature type="domain" description="HD/PDEase" evidence="8">
    <location>
        <begin position="34"/>
        <end position="151"/>
    </location>
</feature>
<dbReference type="Pfam" id="PF13023">
    <property type="entry name" value="HD_3"/>
    <property type="match status" value="1"/>
</dbReference>
<dbReference type="SUPFAM" id="SSF109604">
    <property type="entry name" value="HD-domain/PDEase-like"/>
    <property type="match status" value="1"/>
</dbReference>
<organism evidence="9 10">
    <name type="scientific">Candidatus Yonathbacteria bacterium RIFCSPLOWO2_01_FULL_43_27</name>
    <dbReference type="NCBI Taxonomy" id="1802726"/>
    <lineage>
        <taxon>Bacteria</taxon>
        <taxon>Candidatus Yonathiibacteriota</taxon>
    </lineage>
</organism>
<dbReference type="Gene3D" id="1.10.3210.10">
    <property type="entry name" value="Hypothetical protein af1432"/>
    <property type="match status" value="1"/>
</dbReference>
<evidence type="ECO:0000256" key="5">
    <source>
        <dbReference type="ARBA" id="ARBA00012964"/>
    </source>
</evidence>
<dbReference type="InterPro" id="IPR039356">
    <property type="entry name" value="YfbR/HDDC2"/>
</dbReference>
<comment type="caution">
    <text evidence="9">The sequence shown here is derived from an EMBL/GenBank/DDBJ whole genome shotgun (WGS) entry which is preliminary data.</text>
</comment>
<dbReference type="PANTHER" id="PTHR11845:SF13">
    <property type="entry name" value="5'-DEOXYNUCLEOTIDASE HDDC2"/>
    <property type="match status" value="1"/>
</dbReference>
<dbReference type="InterPro" id="IPR006674">
    <property type="entry name" value="HD_domain"/>
</dbReference>
<evidence type="ECO:0000256" key="6">
    <source>
        <dbReference type="ARBA" id="ARBA00022723"/>
    </source>
</evidence>
<evidence type="ECO:0000256" key="7">
    <source>
        <dbReference type="ARBA" id="ARBA00022801"/>
    </source>
</evidence>
<comment type="cofactor">
    <cofactor evidence="3">
        <name>Co(2+)</name>
        <dbReference type="ChEBI" id="CHEBI:48828"/>
    </cofactor>
</comment>
<dbReference type="Proteomes" id="UP000178817">
    <property type="component" value="Unassembled WGS sequence"/>
</dbReference>
<dbReference type="PANTHER" id="PTHR11845">
    <property type="entry name" value="5'-DEOXYNUCLEOTIDASE HDDC2"/>
    <property type="match status" value="1"/>
</dbReference>
<dbReference type="SMART" id="SM00471">
    <property type="entry name" value="HDc"/>
    <property type="match status" value="1"/>
</dbReference>
<evidence type="ECO:0000256" key="1">
    <source>
        <dbReference type="ARBA" id="ARBA00001638"/>
    </source>
</evidence>
<dbReference type="GO" id="GO:0005737">
    <property type="term" value="C:cytoplasm"/>
    <property type="evidence" value="ECO:0007669"/>
    <property type="project" value="TreeGrafter"/>
</dbReference>
<name>A0A1G2SC97_9BACT</name>
<gene>
    <name evidence="9" type="ORF">A3B07_01860</name>
</gene>
<reference evidence="9 10" key="1">
    <citation type="journal article" date="2016" name="Nat. Commun.">
        <title>Thousands of microbial genomes shed light on interconnected biogeochemical processes in an aquifer system.</title>
        <authorList>
            <person name="Anantharaman K."/>
            <person name="Brown C.T."/>
            <person name="Hug L.A."/>
            <person name="Sharon I."/>
            <person name="Castelle C.J."/>
            <person name="Probst A.J."/>
            <person name="Thomas B.C."/>
            <person name="Singh A."/>
            <person name="Wilkins M.J."/>
            <person name="Karaoz U."/>
            <person name="Brodie E.L."/>
            <person name="Williams K.H."/>
            <person name="Hubbard S.S."/>
            <person name="Banfield J.F."/>
        </authorList>
    </citation>
    <scope>NUCLEOTIDE SEQUENCE [LARGE SCALE GENOMIC DNA]</scope>
</reference>
<comment type="catalytic activity">
    <reaction evidence="1">
        <text>a 2'-deoxyribonucleoside 5'-phosphate + H2O = a 2'-deoxyribonucleoside + phosphate</text>
        <dbReference type="Rhea" id="RHEA:36167"/>
        <dbReference type="ChEBI" id="CHEBI:15377"/>
        <dbReference type="ChEBI" id="CHEBI:18274"/>
        <dbReference type="ChEBI" id="CHEBI:43474"/>
        <dbReference type="ChEBI" id="CHEBI:65317"/>
        <dbReference type="EC" id="3.1.3.89"/>
    </reaction>
</comment>
<evidence type="ECO:0000256" key="2">
    <source>
        <dbReference type="ARBA" id="ARBA00001936"/>
    </source>
</evidence>
<dbReference type="GO" id="GO:0002953">
    <property type="term" value="F:5'-deoxynucleotidase activity"/>
    <property type="evidence" value="ECO:0007669"/>
    <property type="project" value="UniProtKB-EC"/>
</dbReference>
<keyword evidence="7" id="KW-0378">Hydrolase</keyword>
<dbReference type="STRING" id="1802726.A3B07_01860"/>
<proteinExistence type="predicted"/>
<keyword evidence="6" id="KW-0479">Metal-binding</keyword>
<evidence type="ECO:0000259" key="8">
    <source>
        <dbReference type="SMART" id="SM00471"/>
    </source>
</evidence>